<evidence type="ECO:0000259" key="2">
    <source>
        <dbReference type="PROSITE" id="PS50937"/>
    </source>
</evidence>
<proteinExistence type="predicted"/>
<dbReference type="GO" id="GO:0003677">
    <property type="term" value="F:DNA binding"/>
    <property type="evidence" value="ECO:0007669"/>
    <property type="project" value="UniProtKB-KW"/>
</dbReference>
<keyword evidence="1" id="KW-0238">DNA-binding</keyword>
<keyword evidence="4" id="KW-1185">Reference proteome</keyword>
<feature type="domain" description="HTH merR-type" evidence="2">
    <location>
        <begin position="6"/>
        <end position="73"/>
    </location>
</feature>
<dbReference type="PROSITE" id="PS50937">
    <property type="entry name" value="HTH_MERR_2"/>
    <property type="match status" value="1"/>
</dbReference>
<dbReference type="PANTHER" id="PTHR30204">
    <property type="entry name" value="REDOX-CYCLING DRUG-SENSING TRANSCRIPTIONAL ACTIVATOR SOXR"/>
    <property type="match status" value="1"/>
</dbReference>
<dbReference type="Pfam" id="PF13411">
    <property type="entry name" value="MerR_1"/>
    <property type="match status" value="1"/>
</dbReference>
<name>W5WD54_9PSEU</name>
<dbReference type="InterPro" id="IPR000551">
    <property type="entry name" value="MerR-type_HTH_dom"/>
</dbReference>
<dbReference type="EMBL" id="CP007155">
    <property type="protein sequence ID" value="AHH98665.1"/>
    <property type="molecule type" value="Genomic_DNA"/>
</dbReference>
<organism evidence="3 4">
    <name type="scientific">Kutzneria albida DSM 43870</name>
    <dbReference type="NCBI Taxonomy" id="1449976"/>
    <lineage>
        <taxon>Bacteria</taxon>
        <taxon>Bacillati</taxon>
        <taxon>Actinomycetota</taxon>
        <taxon>Actinomycetes</taxon>
        <taxon>Pseudonocardiales</taxon>
        <taxon>Pseudonocardiaceae</taxon>
        <taxon>Kutzneria</taxon>
    </lineage>
</organism>
<sequence>MPDGVTIGKAAAFAEITVKTIRHYHKLGLIEEPRRDASGYRRYATADLLRLVHIRTLAAAGIPLAEIADILDAGSDRFDAALVDIERRLTNRIDDLIARRDMLHRLTTGDRVLLPDRALAILDRAADLDFTPDDVTMVREALILFRALVPEGFDDYLSHIETILDDPQYICLIRRQWQAGEWKPDDPRVDELATAIAEHLIAHPSLLPLPTALQARADGQIRYGLLKHYGEEQKPAWARLTALIETRLHAAGIKTLYQTSPD</sequence>
<reference evidence="3 4" key="1">
    <citation type="journal article" date="2014" name="BMC Genomics">
        <title>Complete genome sequence of producer of the glycopeptide antibiotic Aculeximycin Kutzneria albida DSM 43870T, a representative of minor genus of Pseudonocardiaceae.</title>
        <authorList>
            <person name="Rebets Y."/>
            <person name="Tokovenko B."/>
            <person name="Lushchyk I."/>
            <person name="Ruckert C."/>
            <person name="Zaburannyi N."/>
            <person name="Bechthold A."/>
            <person name="Kalinowski J."/>
            <person name="Luzhetskyy A."/>
        </authorList>
    </citation>
    <scope>NUCLEOTIDE SEQUENCE [LARGE SCALE GENOMIC DNA]</scope>
    <source>
        <strain evidence="3">DSM 43870</strain>
    </source>
</reference>
<dbReference type="CDD" id="cd00592">
    <property type="entry name" value="HTH_MerR-like"/>
    <property type="match status" value="1"/>
</dbReference>
<dbReference type="SUPFAM" id="SSF46955">
    <property type="entry name" value="Putative DNA-binding domain"/>
    <property type="match status" value="1"/>
</dbReference>
<dbReference type="eggNOG" id="COG0789">
    <property type="taxonomic scope" value="Bacteria"/>
</dbReference>
<dbReference type="InterPro" id="IPR047057">
    <property type="entry name" value="MerR_fam"/>
</dbReference>
<dbReference type="Gene3D" id="1.10.1660.10">
    <property type="match status" value="1"/>
</dbReference>
<dbReference type="RefSeq" id="WP_025358647.1">
    <property type="nucleotide sequence ID" value="NZ_CP007155.1"/>
</dbReference>
<dbReference type="PANTHER" id="PTHR30204:SF93">
    <property type="entry name" value="HTH MERR-TYPE DOMAIN-CONTAINING PROTEIN"/>
    <property type="match status" value="1"/>
</dbReference>
<evidence type="ECO:0000313" key="3">
    <source>
        <dbReference type="EMBL" id="AHH98665.1"/>
    </source>
</evidence>
<dbReference type="InterPro" id="IPR009061">
    <property type="entry name" value="DNA-bd_dom_put_sf"/>
</dbReference>
<dbReference type="Proteomes" id="UP000019225">
    <property type="component" value="Chromosome"/>
</dbReference>
<dbReference type="KEGG" id="kal:KALB_5303"/>
<dbReference type="HOGENOM" id="CLU_079903_0_1_11"/>
<accession>W5WD54</accession>
<gene>
    <name evidence="3" type="ORF">KALB_5303</name>
</gene>
<evidence type="ECO:0000256" key="1">
    <source>
        <dbReference type="ARBA" id="ARBA00023125"/>
    </source>
</evidence>
<dbReference type="AlphaFoldDB" id="W5WD54"/>
<dbReference type="GO" id="GO:0003700">
    <property type="term" value="F:DNA-binding transcription factor activity"/>
    <property type="evidence" value="ECO:0007669"/>
    <property type="project" value="InterPro"/>
</dbReference>
<protein>
    <recommendedName>
        <fullName evidence="2">HTH merR-type domain-containing protein</fullName>
    </recommendedName>
</protein>
<dbReference type="PRINTS" id="PR00040">
    <property type="entry name" value="HTHMERR"/>
</dbReference>
<dbReference type="OrthoDB" id="4569196at2"/>
<dbReference type="STRING" id="1449976.KALB_5303"/>
<dbReference type="SMART" id="SM00422">
    <property type="entry name" value="HTH_MERR"/>
    <property type="match status" value="1"/>
</dbReference>
<evidence type="ECO:0000313" key="4">
    <source>
        <dbReference type="Proteomes" id="UP000019225"/>
    </source>
</evidence>